<organism evidence="2 3">
    <name type="scientific">Thermus scotoductus (strain ATCC 700910 / SA-01)</name>
    <dbReference type="NCBI Taxonomy" id="743525"/>
    <lineage>
        <taxon>Bacteria</taxon>
        <taxon>Thermotogati</taxon>
        <taxon>Deinococcota</taxon>
        <taxon>Deinococci</taxon>
        <taxon>Thermales</taxon>
        <taxon>Thermaceae</taxon>
        <taxon>Thermus</taxon>
    </lineage>
</organism>
<reference evidence="2 3" key="2">
    <citation type="journal article" date="2011" name="BMC Genomics">
        <title>Sequence of the hyperplastic genome of the naturally competent Thermus scotoductus SA-01.</title>
        <authorList>
            <person name="Gounder K."/>
            <person name="Brzuszkiewicz E."/>
            <person name="Liesegang H."/>
            <person name="Wollherr A."/>
            <person name="Daniel R."/>
            <person name="Gottschalk G."/>
            <person name="Reva O."/>
            <person name="Kumwenda B."/>
            <person name="Srivastava M."/>
            <person name="Bricio C."/>
            <person name="Berenguer J."/>
            <person name="van Heerden E."/>
            <person name="Litthauer D."/>
        </authorList>
    </citation>
    <scope>NUCLEOTIDE SEQUENCE [LARGE SCALE GENOMIC DNA]</scope>
    <source>
        <strain evidence="3">ATCC 700910 / SA-01</strain>
    </source>
</reference>
<dbReference type="KEGG" id="tsc:TSC_c21780"/>
<sequence>MKILVDMNLSPRWPKVLREAGHEAIWWKEVGAINAPDQALFAWAKEHGYIVLTADLDFPHLLALTGENGPSVLLLRLAYPEPPEATPWVLAALTTHKETLEKGAIAVIGPEKTRLRLLPLR</sequence>
<evidence type="ECO:0000313" key="3">
    <source>
        <dbReference type="Proteomes" id="UP000008087"/>
    </source>
</evidence>
<proteinExistence type="predicted"/>
<name>E8PP56_THESS</name>
<accession>E8PP56</accession>
<feature type="domain" description="DUF5615" evidence="1">
    <location>
        <begin position="1"/>
        <end position="109"/>
    </location>
</feature>
<dbReference type="STRING" id="743525.TSC_c21780"/>
<dbReference type="InterPro" id="IPR041049">
    <property type="entry name" value="DUF5615"/>
</dbReference>
<dbReference type="HOGENOM" id="CLU_150003_1_0_0"/>
<protein>
    <recommendedName>
        <fullName evidence="1">DUF5615 domain-containing protein</fullName>
    </recommendedName>
</protein>
<gene>
    <name evidence="2" type="ordered locus">TSC_c21780</name>
</gene>
<dbReference type="eggNOG" id="COG4634">
    <property type="taxonomic scope" value="Bacteria"/>
</dbReference>
<dbReference type="EMBL" id="CP001962">
    <property type="protein sequence ID" value="ADW22781.1"/>
    <property type="molecule type" value="Genomic_DNA"/>
</dbReference>
<dbReference type="AlphaFoldDB" id="E8PP56"/>
<dbReference type="Proteomes" id="UP000008087">
    <property type="component" value="Chromosome"/>
</dbReference>
<evidence type="ECO:0000259" key="1">
    <source>
        <dbReference type="Pfam" id="PF18480"/>
    </source>
</evidence>
<dbReference type="RefSeq" id="WP_015718045.1">
    <property type="nucleotide sequence ID" value="NC_014974.1"/>
</dbReference>
<reference evidence="3" key="1">
    <citation type="submission" date="2010-03" db="EMBL/GenBank/DDBJ databases">
        <title>The genome sequence of Thermus scotoductus SA-01.</title>
        <authorList>
            <person name="Gounder K."/>
            <person name="Liesegang H."/>
            <person name="Brzuszkiewicz E."/>
            <person name="Wollherr A."/>
            <person name="Daniel R."/>
            <person name="Gottschalk G."/>
            <person name="van Heerden E."/>
            <person name="Litthauer D."/>
        </authorList>
    </citation>
    <scope>NUCLEOTIDE SEQUENCE [LARGE SCALE GENOMIC DNA]</scope>
    <source>
        <strain evidence="3">ATCC 700910 / SA-01</strain>
    </source>
</reference>
<evidence type="ECO:0000313" key="2">
    <source>
        <dbReference type="EMBL" id="ADW22781.1"/>
    </source>
</evidence>
<dbReference type="Pfam" id="PF18480">
    <property type="entry name" value="DUF5615"/>
    <property type="match status" value="1"/>
</dbReference>